<evidence type="ECO:0000256" key="2">
    <source>
        <dbReference type="ARBA" id="ARBA00004196"/>
    </source>
</evidence>
<keyword evidence="4" id="KW-0479">Metal-binding</keyword>
<dbReference type="PROSITE" id="PS51318">
    <property type="entry name" value="TAT"/>
    <property type="match status" value="1"/>
</dbReference>
<dbReference type="InterPro" id="IPR009010">
    <property type="entry name" value="Asp_de-COase-like_dom_sf"/>
</dbReference>
<dbReference type="Gene3D" id="2.40.40.20">
    <property type="match status" value="1"/>
</dbReference>
<keyword evidence="4" id="KW-0411">Iron-sulfur</keyword>
<reference evidence="6" key="1">
    <citation type="submission" date="2022-05" db="EMBL/GenBank/DDBJ databases">
        <title>Metagenome Sequencing of an Archaeal-Dominated Microbial Community from a Hot Spring at the Los Azufres Geothermal Field, Mexico.</title>
        <authorList>
            <person name="Marin-Paredes R."/>
            <person name="Martinez-Romero E."/>
            <person name="Servin-Garciduenas L.E."/>
        </authorList>
    </citation>
    <scope>NUCLEOTIDE SEQUENCE</scope>
    <source>
        <strain evidence="6">AZ1-454</strain>
    </source>
</reference>
<dbReference type="PANTHER" id="PTHR43598:SF5">
    <property type="entry name" value="DMSO REDUCTASE CHAIN A"/>
    <property type="match status" value="1"/>
</dbReference>
<evidence type="ECO:0000256" key="5">
    <source>
        <dbReference type="ARBA" id="ARBA00023002"/>
    </source>
</evidence>
<comment type="similarity">
    <text evidence="3">Belongs to the prokaryotic molybdopterin-containing oxidoreductase family.</text>
</comment>
<dbReference type="PANTHER" id="PTHR43598">
    <property type="entry name" value="TUNGSTEN-CONTAINING FORMYLMETHANOFURAN DEHYDROGENASE 2 SUBUNIT B"/>
    <property type="match status" value="1"/>
</dbReference>
<comment type="caution">
    <text evidence="6">The sequence shown here is derived from an EMBL/GenBank/DDBJ whole genome shotgun (WGS) entry which is preliminary data.</text>
</comment>
<gene>
    <name evidence="6" type="ORF">TQ35_007750</name>
</gene>
<dbReference type="Gene3D" id="3.40.50.740">
    <property type="match status" value="1"/>
</dbReference>
<protein>
    <submittedName>
        <fullName evidence="6">Oxidoreductase</fullName>
    </submittedName>
</protein>
<dbReference type="Gene3D" id="3.40.228.10">
    <property type="entry name" value="Dimethylsulfoxide Reductase, domain 2"/>
    <property type="match status" value="2"/>
</dbReference>
<dbReference type="GO" id="GO:0051539">
    <property type="term" value="F:4 iron, 4 sulfur cluster binding"/>
    <property type="evidence" value="ECO:0007669"/>
    <property type="project" value="UniProtKB-KW"/>
</dbReference>
<name>A0AAE3K221_9CREN</name>
<evidence type="ECO:0000256" key="1">
    <source>
        <dbReference type="ARBA" id="ARBA00001966"/>
    </source>
</evidence>
<dbReference type="InterPro" id="IPR006311">
    <property type="entry name" value="TAT_signal"/>
</dbReference>
<keyword evidence="5" id="KW-0560">Oxidoreductase</keyword>
<accession>A0AAE3K221</accession>
<dbReference type="SUPFAM" id="SSF50692">
    <property type="entry name" value="ADC-like"/>
    <property type="match status" value="1"/>
</dbReference>
<evidence type="ECO:0000256" key="3">
    <source>
        <dbReference type="ARBA" id="ARBA00010312"/>
    </source>
</evidence>
<dbReference type="SUPFAM" id="SSF53706">
    <property type="entry name" value="Formate dehydrogenase/DMSO reductase, domains 1-3"/>
    <property type="match status" value="1"/>
</dbReference>
<comment type="cofactor">
    <cofactor evidence="1">
        <name>[4Fe-4S] cluster</name>
        <dbReference type="ChEBI" id="CHEBI:49883"/>
    </cofactor>
</comment>
<dbReference type="Gene3D" id="3.30.200.210">
    <property type="match status" value="1"/>
</dbReference>
<keyword evidence="4" id="KW-0004">4Fe-4S</keyword>
<evidence type="ECO:0000256" key="4">
    <source>
        <dbReference type="ARBA" id="ARBA00022485"/>
    </source>
</evidence>
<dbReference type="GO" id="GO:0016491">
    <property type="term" value="F:oxidoreductase activity"/>
    <property type="evidence" value="ECO:0007669"/>
    <property type="project" value="UniProtKB-KW"/>
</dbReference>
<proteinExistence type="inferred from homology"/>
<organism evidence="6">
    <name type="scientific">Candidatus Aramenus sulfurataquae</name>
    <dbReference type="NCBI Taxonomy" id="1326980"/>
    <lineage>
        <taxon>Archaea</taxon>
        <taxon>Thermoproteota</taxon>
        <taxon>Thermoprotei</taxon>
        <taxon>Sulfolobales</taxon>
        <taxon>Sulfolobaceae</taxon>
        <taxon>Candidatus Aramenus</taxon>
    </lineage>
</organism>
<evidence type="ECO:0000313" key="6">
    <source>
        <dbReference type="EMBL" id="MCL7344450.1"/>
    </source>
</evidence>
<sequence length="1453" mass="160594">MSQLKVTRRDFLKISGFTAVGTALLLRLPSAVDKVFTSVSNDVTYTPNYPNDEIVYTNCFQCLGRCAIEVVRTPQGFPRFVTGTIGWHINDGGVCPRGASDVYYYFTPARLRYPLLRAGPRGSGQWMAIDYDTAFDIIVNGANAQSWSKLGLNPSDLGVGNFPGLLKIRETNPHSLAYFQGRDQLVPGIDAGFFASNFGTANSGAHGGFCSMNVYTAGVYVTGAPVWEYAGPDEERAQYFILSGLAGDHFPNWMRRIIARIRENGGKVLTIAPERFGFYSVSDEHLYINPATDGALAMGWMRVLVDFHYYVYKVRQGKTVLNPITLQPVTPATDPSSGQAVMQTITPSGQVVQLPQLGDIPSTAIFPHVDEEFLRYYTNLSWLVVVNPNPANGDVLDPTDPNAGSNVGLHLRMPVKNPQYAKPQTIEATTSSGKTVSITFPAHTWLEAIMGSDGNVYSYVDTPWQNGVMPILTLDELPQSMQSQIVQVPYKLKNGQTVKVPAIQVTVPVSPNGQNITLTVTTAFELFRAELMNYDPYTPSSQSPQFGALNVADVTGIPHNTVIRTANEMALVAFQKAIEQPVQWVDYLGRYHSTVTGRPVSIYFMRGLSAHGNGFMSASAYYYLVLLLGAWDNPGADLYKYPYPHYFPGHSVPPHPLANTPSIDPDLASVKAPAGGRAGFLKNELIYNDGTVDIVSVSVVPAGPYGFPDGPDDLVIYKNGRPLLIDRGYSWEMPLTTQRSISAVSYTTYLANKYASKGIFPYQIQAMMWYITAPYWNNAYTLTDLLQKVTETDQNGNYYVPFTISVDLFMQETNNVVDLVIPDLSFLEIYGFHSTFDRPTSLPQGPSDSLNWPALPALYPVLSNGDFMLTLLWLLRGYPNQKANPNLSISPTNNPHYTTQDPVTGLPLISPINLHDPVTGQQILTQGQPGLISTGMYILKSGILLAGYGDNFQYILANEEGAEVPNNQQLKLYASFVPNGVDQSTVINQILTQVPQGQTFSTANTYKIAANQRSSGIEHYFRIQVQFQPLLQAMLQTIINNYASNQMTLEDINPGIVKVGKGGAAYVLPPSIRYMRNVNMFYFRGWGAFMPGGYGNIGLPWIHRIYLEYLQKFRLAAAGKWKGYNAAYYYYYKQTGNSAFLVPSVLPNDSYGKALAKNILDYHRPFGGYYPPPTWMSEITSDGVNLSEYPLTFFVRRHDRTYHTWSFNVPWLMAMMPYTPVMLSAKDPYVQSMGIKSGDFVTFEAINEPWSGGLRTQLTAVAFLDEATRPGAAWVVVSAQALPGFRGMTPDSPQVKYSVLNNWANITYMPPSRGGMLSPDTDNAFPIMNLDPITGQTVWHDSRIKIIGKANVNQVQVTANKFVYMGKDFSNQDILSAIVSQMGGQISVKNAPTTPAFAQQVTVPHLRFDANNIQSTSLWSYVAPSSLAQNNYVIGNYKVRYGFAAEPTTSSSS</sequence>
<dbReference type="EMBL" id="JZWS02000009">
    <property type="protein sequence ID" value="MCL7344450.1"/>
    <property type="molecule type" value="Genomic_DNA"/>
</dbReference>
<keyword evidence="4" id="KW-0408">Iron</keyword>
<comment type="subcellular location">
    <subcellularLocation>
        <location evidence="2">Cell envelope</location>
    </subcellularLocation>
</comment>